<name>A0AAV4ID81_9GAST</name>
<keyword evidence="1" id="KW-0547">Nucleotide-binding</keyword>
<dbReference type="GO" id="GO:0006281">
    <property type="term" value="P:DNA repair"/>
    <property type="evidence" value="ECO:0007669"/>
    <property type="project" value="UniProtKB-KW"/>
</dbReference>
<accession>A0AAV4ID81</accession>
<dbReference type="Proteomes" id="UP000762676">
    <property type="component" value="Unassembled WGS sequence"/>
</dbReference>
<dbReference type="Pfam" id="PF05970">
    <property type="entry name" value="PIF1"/>
    <property type="match status" value="1"/>
</dbReference>
<dbReference type="InterPro" id="IPR010285">
    <property type="entry name" value="DNA_helicase_pif1-like_DEAD"/>
</dbReference>
<dbReference type="GO" id="GO:0000723">
    <property type="term" value="P:telomere maintenance"/>
    <property type="evidence" value="ECO:0007669"/>
    <property type="project" value="InterPro"/>
</dbReference>
<keyword evidence="1" id="KW-0378">Hydrolase</keyword>
<evidence type="ECO:0000313" key="4">
    <source>
        <dbReference type="EMBL" id="GFS08025.1"/>
    </source>
</evidence>
<keyword evidence="1" id="KW-0067">ATP-binding</keyword>
<keyword evidence="5" id="KW-1185">Reference proteome</keyword>
<dbReference type="GO" id="GO:0043139">
    <property type="term" value="F:5'-3' DNA helicase activity"/>
    <property type="evidence" value="ECO:0007669"/>
    <property type="project" value="UniProtKB-EC"/>
</dbReference>
<keyword evidence="1" id="KW-0227">DNA damage</keyword>
<organism evidence="4 5">
    <name type="scientific">Elysia marginata</name>
    <dbReference type="NCBI Taxonomy" id="1093978"/>
    <lineage>
        <taxon>Eukaryota</taxon>
        <taxon>Metazoa</taxon>
        <taxon>Spiralia</taxon>
        <taxon>Lophotrochozoa</taxon>
        <taxon>Mollusca</taxon>
        <taxon>Gastropoda</taxon>
        <taxon>Heterobranchia</taxon>
        <taxon>Euthyneura</taxon>
        <taxon>Panpulmonata</taxon>
        <taxon>Sacoglossa</taxon>
        <taxon>Placobranchoidea</taxon>
        <taxon>Plakobranchidae</taxon>
        <taxon>Elysia</taxon>
    </lineage>
</organism>
<dbReference type="GO" id="GO:0005524">
    <property type="term" value="F:ATP binding"/>
    <property type="evidence" value="ECO:0007669"/>
    <property type="project" value="UniProtKB-KW"/>
</dbReference>
<comment type="cofactor">
    <cofactor evidence="1">
        <name>Mg(2+)</name>
        <dbReference type="ChEBI" id="CHEBI:18420"/>
    </cofactor>
</comment>
<sequence>MTHQSCQAANKLPYHIIVLDRKDRELDLDRKCLSLKMQLENFKCVYFKENIAQQVANAAPPATTLTSYFHLCATDAFAQNVLYVDIPKCYTWDASKKTWQRRKRGRQVEVGVYEADAIGRIYTISPKQGDCFYLRLLLLSIPGPTSFQMLRTVNGTTHDSYRDACLALGLLEDDNIQDFTRGLCSDSRQILPVIRQGTRANIVDACLKSSSLWRLVQQYRLTTNMRVALQADERAEMFANKLIRLGNGETDTVQSPDYVSLLNFGTPAENIDILLDRIYPQIHSNYENHTWLMQRAILAPHNDSVSQINKLLAEKLPTQTHTYTAINSVVDEDQAVQFPVEFLNSIEVSGLPPHVLDLKCGMPVMLLRSMKLLPEPMNGTRCIIHNCNRHFF</sequence>
<dbReference type="GO" id="GO:0016787">
    <property type="term" value="F:hydrolase activity"/>
    <property type="evidence" value="ECO:0007669"/>
    <property type="project" value="UniProtKB-KW"/>
</dbReference>
<dbReference type="PANTHER" id="PTHR10492">
    <property type="match status" value="1"/>
</dbReference>
<gene>
    <name evidence="4" type="ORF">ElyMa_004746400</name>
</gene>
<dbReference type="AlphaFoldDB" id="A0AAV4ID81"/>
<dbReference type="EC" id="5.6.2.3" evidence="1"/>
<comment type="caution">
    <text evidence="4">The sequence shown here is derived from an EMBL/GenBank/DDBJ whole genome shotgun (WGS) entry which is preliminary data.</text>
</comment>
<dbReference type="Pfam" id="PF21530">
    <property type="entry name" value="Pif1_2B_dom"/>
    <property type="match status" value="1"/>
</dbReference>
<evidence type="ECO:0000256" key="1">
    <source>
        <dbReference type="RuleBase" id="RU363044"/>
    </source>
</evidence>
<reference evidence="4 5" key="1">
    <citation type="journal article" date="2021" name="Elife">
        <title>Chloroplast acquisition without the gene transfer in kleptoplastic sea slugs, Plakobranchus ocellatus.</title>
        <authorList>
            <person name="Maeda T."/>
            <person name="Takahashi S."/>
            <person name="Yoshida T."/>
            <person name="Shimamura S."/>
            <person name="Takaki Y."/>
            <person name="Nagai Y."/>
            <person name="Toyoda A."/>
            <person name="Suzuki Y."/>
            <person name="Arimoto A."/>
            <person name="Ishii H."/>
            <person name="Satoh N."/>
            <person name="Nishiyama T."/>
            <person name="Hasebe M."/>
            <person name="Maruyama T."/>
            <person name="Minagawa J."/>
            <person name="Obokata J."/>
            <person name="Shigenobu S."/>
        </authorList>
    </citation>
    <scope>NUCLEOTIDE SEQUENCE [LARGE SCALE GENOMIC DNA]</scope>
</reference>
<dbReference type="GO" id="GO:0006310">
    <property type="term" value="P:DNA recombination"/>
    <property type="evidence" value="ECO:0007669"/>
    <property type="project" value="UniProtKB-KW"/>
</dbReference>
<evidence type="ECO:0000259" key="3">
    <source>
        <dbReference type="Pfam" id="PF21530"/>
    </source>
</evidence>
<evidence type="ECO:0000313" key="5">
    <source>
        <dbReference type="Proteomes" id="UP000762676"/>
    </source>
</evidence>
<proteinExistence type="inferred from homology"/>
<evidence type="ECO:0000259" key="2">
    <source>
        <dbReference type="Pfam" id="PF05970"/>
    </source>
</evidence>
<dbReference type="PANTHER" id="PTHR10492:SF57">
    <property type="entry name" value="ATP-DEPENDENT DNA HELICASE"/>
    <property type="match status" value="1"/>
</dbReference>
<dbReference type="InterPro" id="IPR049163">
    <property type="entry name" value="Pif1-like_2B_dom"/>
</dbReference>
<protein>
    <recommendedName>
        <fullName evidence="1">ATP-dependent DNA helicase</fullName>
        <ecNumber evidence="1">5.6.2.3</ecNumber>
    </recommendedName>
</protein>
<keyword evidence="1 4" id="KW-0347">Helicase</keyword>
<keyword evidence="1" id="KW-0234">DNA repair</keyword>
<dbReference type="EMBL" id="BMAT01009524">
    <property type="protein sequence ID" value="GFS08025.1"/>
    <property type="molecule type" value="Genomic_DNA"/>
</dbReference>
<keyword evidence="1" id="KW-0233">DNA recombination</keyword>
<comment type="similarity">
    <text evidence="1">Belongs to the helicase family.</text>
</comment>
<comment type="catalytic activity">
    <reaction evidence="1">
        <text>ATP + H2O = ADP + phosphate + H(+)</text>
        <dbReference type="Rhea" id="RHEA:13065"/>
        <dbReference type="ChEBI" id="CHEBI:15377"/>
        <dbReference type="ChEBI" id="CHEBI:15378"/>
        <dbReference type="ChEBI" id="CHEBI:30616"/>
        <dbReference type="ChEBI" id="CHEBI:43474"/>
        <dbReference type="ChEBI" id="CHEBI:456216"/>
        <dbReference type="EC" id="5.6.2.3"/>
    </reaction>
</comment>
<feature type="domain" description="DNA helicase Pif1-like DEAD-box helicase" evidence="2">
    <location>
        <begin position="183"/>
        <end position="254"/>
    </location>
</feature>
<feature type="domain" description="DNA helicase Pif1-like 2B" evidence="3">
    <location>
        <begin position="341"/>
        <end position="384"/>
    </location>
</feature>